<dbReference type="Gene3D" id="2.30.30.240">
    <property type="entry name" value="PRC-barrel domain"/>
    <property type="match status" value="1"/>
</dbReference>
<comment type="subcellular location">
    <subcellularLocation>
        <location evidence="5">Cytoplasm</location>
    </subcellularLocation>
</comment>
<dbReference type="HAMAP" id="MF_00014">
    <property type="entry name" value="Ribosome_mat_RimM"/>
    <property type="match status" value="1"/>
</dbReference>
<evidence type="ECO:0000256" key="3">
    <source>
        <dbReference type="ARBA" id="ARBA00022552"/>
    </source>
</evidence>
<dbReference type="InterPro" id="IPR002676">
    <property type="entry name" value="RimM_N"/>
</dbReference>
<dbReference type="Proteomes" id="UP000760480">
    <property type="component" value="Unassembled WGS sequence"/>
</dbReference>
<dbReference type="NCBIfam" id="TIGR02273">
    <property type="entry name" value="16S_RimM"/>
    <property type="match status" value="1"/>
</dbReference>
<dbReference type="InterPro" id="IPR009000">
    <property type="entry name" value="Transl_B-barrel_sf"/>
</dbReference>
<keyword evidence="2 5" id="KW-0690">Ribosome biogenesis</keyword>
<evidence type="ECO:0000256" key="5">
    <source>
        <dbReference type="HAMAP-Rule" id="MF_00014"/>
    </source>
</evidence>
<evidence type="ECO:0000256" key="2">
    <source>
        <dbReference type="ARBA" id="ARBA00022517"/>
    </source>
</evidence>
<evidence type="ECO:0000313" key="9">
    <source>
        <dbReference type="Proteomes" id="UP000760480"/>
    </source>
</evidence>
<keyword evidence="9" id="KW-1185">Reference proteome</keyword>
<comment type="function">
    <text evidence="5">An accessory protein needed during the final step in the assembly of 30S ribosomal subunit, possibly for assembly of the head region. Essential for efficient processing of 16S rRNA. May be needed both before and after RbfA during the maturation of 16S rRNA. It has affinity for free ribosomal 30S subunits but not for 70S ribosomes.</text>
</comment>
<comment type="similarity">
    <text evidence="5">Belongs to the RimM family.</text>
</comment>
<dbReference type="PANTHER" id="PTHR33692">
    <property type="entry name" value="RIBOSOME MATURATION FACTOR RIMM"/>
    <property type="match status" value="1"/>
</dbReference>
<dbReference type="InterPro" id="IPR056792">
    <property type="entry name" value="PRC_RimM"/>
</dbReference>
<protein>
    <recommendedName>
        <fullName evidence="5">Ribosome maturation factor RimM</fullName>
    </recommendedName>
</protein>
<keyword evidence="1 5" id="KW-0963">Cytoplasm</keyword>
<evidence type="ECO:0000259" key="6">
    <source>
        <dbReference type="Pfam" id="PF01782"/>
    </source>
</evidence>
<accession>A0ABX1THS6</accession>
<reference evidence="8 9" key="1">
    <citation type="submission" date="2019-03" db="EMBL/GenBank/DDBJ databases">
        <title>Metabolic reconstructions from genomes of highly enriched 'Candidatus Accumulibacter' and 'Candidatus Competibacter' bioreactor populations.</title>
        <authorList>
            <person name="Annavajhala M.K."/>
            <person name="Welles L."/>
            <person name="Abbas B."/>
            <person name="Sorokin D."/>
            <person name="Park H."/>
            <person name="Van Loosdrecht M."/>
            <person name="Chandran K."/>
        </authorList>
    </citation>
    <scope>NUCLEOTIDE SEQUENCE [LARGE SCALE GENOMIC DNA]</scope>
    <source>
        <strain evidence="8 9">SBR_G</strain>
    </source>
</reference>
<dbReference type="RefSeq" id="WP_169248189.1">
    <property type="nucleotide sequence ID" value="NZ_SPMZ01000017.1"/>
</dbReference>
<dbReference type="PANTHER" id="PTHR33692:SF1">
    <property type="entry name" value="RIBOSOME MATURATION FACTOR RIMM"/>
    <property type="match status" value="1"/>
</dbReference>
<keyword evidence="4 5" id="KW-0143">Chaperone</keyword>
<dbReference type="EMBL" id="SPMZ01000017">
    <property type="protein sequence ID" value="NMQ18926.1"/>
    <property type="molecule type" value="Genomic_DNA"/>
</dbReference>
<gene>
    <name evidence="5 8" type="primary">rimM</name>
    <name evidence="8" type="ORF">E4P82_06715</name>
</gene>
<dbReference type="Pfam" id="PF24986">
    <property type="entry name" value="PRC_RimM"/>
    <property type="match status" value="1"/>
</dbReference>
<dbReference type="Pfam" id="PF01782">
    <property type="entry name" value="RimM"/>
    <property type="match status" value="1"/>
</dbReference>
<keyword evidence="3 5" id="KW-0698">rRNA processing</keyword>
<evidence type="ECO:0000256" key="1">
    <source>
        <dbReference type="ARBA" id="ARBA00022490"/>
    </source>
</evidence>
<proteinExistence type="inferred from homology"/>
<sequence length="166" mass="18839">MTDWVVLGRVSGLFGVQGWVRVFSHTEPREGIVRYNPVFLHRGGEWQPFEIEAGRAHGPGVVLKFVDCNDRDRAATLLRSEIAVRRSQLPPPEPDEYYWADLEGLRVVTLDGSDLGTVAAVFATGANDVLVVRGERERLLPFVRDQVVVEIDLERRVLRVDWDLDF</sequence>
<dbReference type="SUPFAM" id="SSF50346">
    <property type="entry name" value="PRC-barrel domain"/>
    <property type="match status" value="1"/>
</dbReference>
<dbReference type="InterPro" id="IPR011961">
    <property type="entry name" value="RimM"/>
</dbReference>
<feature type="domain" description="RimM N-terminal" evidence="6">
    <location>
        <begin position="7"/>
        <end position="88"/>
    </location>
</feature>
<feature type="domain" description="Ribosome maturation factor RimM PRC barrel" evidence="7">
    <location>
        <begin position="99"/>
        <end position="163"/>
    </location>
</feature>
<evidence type="ECO:0000313" key="8">
    <source>
        <dbReference type="EMBL" id="NMQ18926.1"/>
    </source>
</evidence>
<evidence type="ECO:0000256" key="4">
    <source>
        <dbReference type="ARBA" id="ARBA00023186"/>
    </source>
</evidence>
<dbReference type="Gene3D" id="2.40.30.60">
    <property type="entry name" value="RimM"/>
    <property type="match status" value="1"/>
</dbReference>
<comment type="domain">
    <text evidence="5">The PRC barrel domain binds ribosomal protein uS19.</text>
</comment>
<dbReference type="InterPro" id="IPR011033">
    <property type="entry name" value="PRC_barrel-like_sf"/>
</dbReference>
<name>A0ABX1THS6_9GAMM</name>
<organism evidence="8 9">
    <name type="scientific">Candidatus Competibacter phosphatis</name>
    <dbReference type="NCBI Taxonomy" id="221280"/>
    <lineage>
        <taxon>Bacteria</taxon>
        <taxon>Pseudomonadati</taxon>
        <taxon>Pseudomonadota</taxon>
        <taxon>Gammaproteobacteria</taxon>
        <taxon>Candidatus Competibacteraceae</taxon>
        <taxon>Candidatus Competibacter</taxon>
    </lineage>
</organism>
<dbReference type="SUPFAM" id="SSF50447">
    <property type="entry name" value="Translation proteins"/>
    <property type="match status" value="1"/>
</dbReference>
<evidence type="ECO:0000259" key="7">
    <source>
        <dbReference type="Pfam" id="PF24986"/>
    </source>
</evidence>
<comment type="caution">
    <text evidence="8">The sequence shown here is derived from an EMBL/GenBank/DDBJ whole genome shotgun (WGS) entry which is preliminary data.</text>
</comment>
<dbReference type="InterPro" id="IPR036976">
    <property type="entry name" value="RimM_N_sf"/>
</dbReference>
<comment type="subunit">
    <text evidence="5">Binds ribosomal protein uS19.</text>
</comment>